<keyword evidence="3 6" id="KW-0694">RNA-binding</keyword>
<keyword evidence="4" id="KW-0508">mRNA splicing</keyword>
<dbReference type="InterPro" id="IPR003954">
    <property type="entry name" value="RRM_euk-type"/>
</dbReference>
<feature type="compositionally biased region" description="Low complexity" evidence="7">
    <location>
        <begin position="114"/>
        <end position="128"/>
    </location>
</feature>
<dbReference type="GO" id="GO:0006376">
    <property type="term" value="P:mRNA splice site recognition"/>
    <property type="evidence" value="ECO:0007669"/>
    <property type="project" value="TreeGrafter"/>
</dbReference>
<keyword evidence="10" id="KW-1185">Reference proteome</keyword>
<evidence type="ECO:0000256" key="3">
    <source>
        <dbReference type="ARBA" id="ARBA00022884"/>
    </source>
</evidence>
<dbReference type="SUPFAM" id="SSF54928">
    <property type="entry name" value="RNA-binding domain, RBD"/>
    <property type="match status" value="2"/>
</dbReference>
<gene>
    <name evidence="9" type="primary">PUF60</name>
    <name evidence="9" type="ORF">HDU87_003208</name>
</gene>
<comment type="caution">
    <text evidence="9">The sequence shown here is derived from an EMBL/GenBank/DDBJ whole genome shotgun (WGS) entry which is preliminary data.</text>
</comment>
<feature type="domain" description="RRM" evidence="8">
    <location>
        <begin position="474"/>
        <end position="559"/>
    </location>
</feature>
<dbReference type="InterPro" id="IPR012677">
    <property type="entry name" value="Nucleotide-bd_a/b_plait_sf"/>
</dbReference>
<dbReference type="GO" id="GO:0000381">
    <property type="term" value="P:regulation of alternative mRNA splicing, via spliceosome"/>
    <property type="evidence" value="ECO:0007669"/>
    <property type="project" value="TreeGrafter"/>
</dbReference>
<evidence type="ECO:0000313" key="9">
    <source>
        <dbReference type="EMBL" id="KAJ3178940.1"/>
    </source>
</evidence>
<dbReference type="InterPro" id="IPR051974">
    <property type="entry name" value="PUF60_regulator"/>
</dbReference>
<dbReference type="PANTHER" id="PTHR47330:SF1">
    <property type="entry name" value="POLY(U)-BINDING-SPLICING FACTOR PUF60"/>
    <property type="match status" value="1"/>
</dbReference>
<dbReference type="SMART" id="SM00360">
    <property type="entry name" value="RRM"/>
    <property type="match status" value="3"/>
</dbReference>
<evidence type="ECO:0000313" key="10">
    <source>
        <dbReference type="Proteomes" id="UP001212152"/>
    </source>
</evidence>
<evidence type="ECO:0000256" key="7">
    <source>
        <dbReference type="SAM" id="MobiDB-lite"/>
    </source>
</evidence>
<evidence type="ECO:0000256" key="5">
    <source>
        <dbReference type="ARBA" id="ARBA00023242"/>
    </source>
</evidence>
<dbReference type="AlphaFoldDB" id="A0AAD5XSS7"/>
<dbReference type="GO" id="GO:0000380">
    <property type="term" value="P:alternative mRNA splicing, via spliceosome"/>
    <property type="evidence" value="ECO:0007669"/>
    <property type="project" value="TreeGrafter"/>
</dbReference>
<dbReference type="Pfam" id="PF00076">
    <property type="entry name" value="RRM_1"/>
    <property type="match status" value="3"/>
</dbReference>
<dbReference type="GO" id="GO:0003723">
    <property type="term" value="F:RNA binding"/>
    <property type="evidence" value="ECO:0007669"/>
    <property type="project" value="UniProtKB-UniRule"/>
</dbReference>
<sequence length="571" mass="61036">MVSMAASPSPPPAQAATSDSIHESTMTASPNDKRKRGSESTSPVADKRPRPSVDPADSTPADQDSPATAKRKIKWKFDEGICAFVWSDVWGIKESLLIKVKINNIAPANPPEASPTSPATATASASSTLALDMPERIERAKAFARETTLKLLQSQAKSPLTPGSLLSLATIEGRNVAIMSRIYVGSINFELTEVQLKAVFSRFGYVKAVGMTIDPMTGRHKGFCFVEYEVPEAAELALQHMNGFDLGGRQLKVGRPNNYQHGIGATLPPPVPSRIYIANVNEHVTEENVESIFESFGKIKGCSLLPDLQLRKHKGNGYIEFEEESAADAAISSMDGFELGEMALRVRKSILGGPMPPGMKDIDSLPAAPVIPSGIPSRVLNVAQSINSTLAKRTGVATPGAMAGVSTSLPANPGINPALQSVLAKVQAQYHEEGASLEENMSISASQRLSIMQKLMRPEAGNTPTASTIMCLRNMVVVKDLDDDSLNEEISDESSKYGVVSKVLIWVDPAKQAAGTLAPTDPVEIYVKFESADGAAKAAQAMNGRWFAGKKISASLSDPKVFEEKEPQAHA</sequence>
<evidence type="ECO:0000256" key="6">
    <source>
        <dbReference type="PROSITE-ProRule" id="PRU00176"/>
    </source>
</evidence>
<evidence type="ECO:0000256" key="2">
    <source>
        <dbReference type="ARBA" id="ARBA00022664"/>
    </source>
</evidence>
<protein>
    <submittedName>
        <fullName evidence="9">Poly(U)-binding-splicing factor puf60</fullName>
    </submittedName>
</protein>
<dbReference type="Gene3D" id="3.30.70.330">
    <property type="match status" value="3"/>
</dbReference>
<evidence type="ECO:0000256" key="1">
    <source>
        <dbReference type="ARBA" id="ARBA00004123"/>
    </source>
</evidence>
<dbReference type="Proteomes" id="UP001212152">
    <property type="component" value="Unassembled WGS sequence"/>
</dbReference>
<feature type="domain" description="RRM" evidence="8">
    <location>
        <begin position="273"/>
        <end position="351"/>
    </location>
</feature>
<proteinExistence type="predicted"/>
<accession>A0AAD5XSS7</accession>
<dbReference type="InterPro" id="IPR000504">
    <property type="entry name" value="RRM_dom"/>
</dbReference>
<organism evidence="9 10">
    <name type="scientific">Geranomyces variabilis</name>
    <dbReference type="NCBI Taxonomy" id="109894"/>
    <lineage>
        <taxon>Eukaryota</taxon>
        <taxon>Fungi</taxon>
        <taxon>Fungi incertae sedis</taxon>
        <taxon>Chytridiomycota</taxon>
        <taxon>Chytridiomycota incertae sedis</taxon>
        <taxon>Chytridiomycetes</taxon>
        <taxon>Spizellomycetales</taxon>
        <taxon>Powellomycetaceae</taxon>
        <taxon>Geranomyces</taxon>
    </lineage>
</organism>
<dbReference type="GO" id="GO:0071011">
    <property type="term" value="C:precatalytic spliceosome"/>
    <property type="evidence" value="ECO:0007669"/>
    <property type="project" value="TreeGrafter"/>
</dbReference>
<evidence type="ECO:0000256" key="4">
    <source>
        <dbReference type="ARBA" id="ARBA00023187"/>
    </source>
</evidence>
<reference evidence="9" key="1">
    <citation type="submission" date="2020-05" db="EMBL/GenBank/DDBJ databases">
        <title>Phylogenomic resolution of chytrid fungi.</title>
        <authorList>
            <person name="Stajich J.E."/>
            <person name="Amses K."/>
            <person name="Simmons R."/>
            <person name="Seto K."/>
            <person name="Myers J."/>
            <person name="Bonds A."/>
            <person name="Quandt C.A."/>
            <person name="Barry K."/>
            <person name="Liu P."/>
            <person name="Grigoriev I."/>
            <person name="Longcore J.E."/>
            <person name="James T.Y."/>
        </authorList>
    </citation>
    <scope>NUCLEOTIDE SEQUENCE</scope>
    <source>
        <strain evidence="9">JEL0379</strain>
    </source>
</reference>
<comment type="subcellular location">
    <subcellularLocation>
        <location evidence="1">Nucleus</location>
    </subcellularLocation>
</comment>
<evidence type="ECO:0000259" key="8">
    <source>
        <dbReference type="PROSITE" id="PS50102"/>
    </source>
</evidence>
<dbReference type="PANTHER" id="PTHR47330">
    <property type="entry name" value="POLY(U)-BINDING-SPLICING FACTOR PUF60-B-RELATED"/>
    <property type="match status" value="1"/>
</dbReference>
<name>A0AAD5XSS7_9FUNG</name>
<feature type="domain" description="RRM" evidence="8">
    <location>
        <begin position="180"/>
        <end position="258"/>
    </location>
</feature>
<dbReference type="PROSITE" id="PS50102">
    <property type="entry name" value="RRM"/>
    <property type="match status" value="3"/>
</dbReference>
<dbReference type="GO" id="GO:0071013">
    <property type="term" value="C:catalytic step 2 spliceosome"/>
    <property type="evidence" value="ECO:0007669"/>
    <property type="project" value="TreeGrafter"/>
</dbReference>
<dbReference type="EMBL" id="JADGJQ010000023">
    <property type="protein sequence ID" value="KAJ3178940.1"/>
    <property type="molecule type" value="Genomic_DNA"/>
</dbReference>
<feature type="region of interest" description="Disordered" evidence="7">
    <location>
        <begin position="1"/>
        <end position="70"/>
    </location>
</feature>
<dbReference type="InterPro" id="IPR035979">
    <property type="entry name" value="RBD_domain_sf"/>
</dbReference>
<dbReference type="FunFam" id="3.30.70.330:FF:000382">
    <property type="entry name" value="G-patch domain-containing protein"/>
    <property type="match status" value="1"/>
</dbReference>
<keyword evidence="5" id="KW-0539">Nucleus</keyword>
<keyword evidence="2" id="KW-0507">mRNA processing</keyword>
<feature type="region of interest" description="Disordered" evidence="7">
    <location>
        <begin position="108"/>
        <end position="128"/>
    </location>
</feature>
<dbReference type="SMART" id="SM00361">
    <property type="entry name" value="RRM_1"/>
    <property type="match status" value="3"/>
</dbReference>